<feature type="compositionally biased region" description="Polar residues" evidence="1">
    <location>
        <begin position="408"/>
        <end position="419"/>
    </location>
</feature>
<reference evidence="3" key="1">
    <citation type="journal article" date="2020" name="Stud. Mycol.">
        <title>101 Dothideomycetes genomes: A test case for predicting lifestyles and emergence of pathogens.</title>
        <authorList>
            <person name="Haridas S."/>
            <person name="Albert R."/>
            <person name="Binder M."/>
            <person name="Bloem J."/>
            <person name="LaButti K."/>
            <person name="Salamov A."/>
            <person name="Andreopoulos B."/>
            <person name="Baker S."/>
            <person name="Barry K."/>
            <person name="Bills G."/>
            <person name="Bluhm B."/>
            <person name="Cannon C."/>
            <person name="Castanera R."/>
            <person name="Culley D."/>
            <person name="Daum C."/>
            <person name="Ezra D."/>
            <person name="Gonzalez J."/>
            <person name="Henrissat B."/>
            <person name="Kuo A."/>
            <person name="Liang C."/>
            <person name="Lipzen A."/>
            <person name="Lutzoni F."/>
            <person name="Magnuson J."/>
            <person name="Mondo S."/>
            <person name="Nolan M."/>
            <person name="Ohm R."/>
            <person name="Pangilinan J."/>
            <person name="Park H.-J."/>
            <person name="Ramirez L."/>
            <person name="Alfaro M."/>
            <person name="Sun H."/>
            <person name="Tritt A."/>
            <person name="Yoshinaga Y."/>
            <person name="Zwiers L.-H."/>
            <person name="Turgeon B."/>
            <person name="Goodwin S."/>
            <person name="Spatafora J."/>
            <person name="Crous P."/>
            <person name="Grigoriev I."/>
        </authorList>
    </citation>
    <scope>NUCLEOTIDE SEQUENCE [LARGE SCALE GENOMIC DNA]</scope>
    <source>
        <strain evidence="3">CBS 304.66</strain>
    </source>
</reference>
<feature type="region of interest" description="Disordered" evidence="1">
    <location>
        <begin position="349"/>
        <end position="433"/>
    </location>
</feature>
<name>A0A9P4N8C5_9PLEO</name>
<evidence type="ECO:0000313" key="3">
    <source>
        <dbReference type="Proteomes" id="UP000800093"/>
    </source>
</evidence>
<sequence length="623" mass="70125">MKDQPPLLRKLPLCLREGGDAKIDANQGVGRSGVDEHHEHTYFDDTLPPPNELEPRDEIFGHDSNASIAQTNVCSAISKAVSIPNARIDITGAFPRDPRSSPLTPPNRRDAQRGSENSAEMPGVAATAHSFSAKPPATSVLYKKHPLMNGLQSGMAAQMQTANRFTISPNPLFRAVESKYTAFQGAFHNSESARQYRKIETRFNRKPYRPPNADDSIDHIRNDRQRHAERIYNAMIHPDAAKDNANSIAMRRWVHSAYYPSQLVEAYAHKILDCLIELAEKGFRGWNHNDYALDERKGEDEDKDATCAERLANIIRGLEEEKTICEDVMNSACQIRMFVNAPRAYAQRKLNNRVGNSKRGRGKKDTDEPVSVRGAKRPLTTEYYAESSIAKRATNHRNERPALKNLAPNVQEQRTQRSVYPTPPPPLAPTSALPYFRSNAFPPAESNLYTGNTSLEHHLVMPMSPPQRSVLAPRFTSTPHQNTPLMSPPLYSRIPMLIEVENHKHLRDDRASGPQISQWPSNEVPSEPKLSTVPYPPFPQDEGFHDIFADHWIDPQTNQDASISTNATRNLEQEVIDPVFLDARQATETNSPDLSSEFRNLWESLDGVHSFSFSPLSEYKHEN</sequence>
<evidence type="ECO:0000313" key="2">
    <source>
        <dbReference type="EMBL" id="KAF2268724.1"/>
    </source>
</evidence>
<dbReference type="EMBL" id="ML986585">
    <property type="protein sequence ID" value="KAF2268724.1"/>
    <property type="molecule type" value="Genomic_DNA"/>
</dbReference>
<feature type="region of interest" description="Disordered" evidence="1">
    <location>
        <begin position="508"/>
        <end position="529"/>
    </location>
</feature>
<accession>A0A9P4N8C5</accession>
<dbReference type="Proteomes" id="UP000800093">
    <property type="component" value="Unassembled WGS sequence"/>
</dbReference>
<dbReference type="AlphaFoldDB" id="A0A9P4N8C5"/>
<keyword evidence="3" id="KW-1185">Reference proteome</keyword>
<protein>
    <submittedName>
        <fullName evidence="2">Uncharacterized protein</fullName>
    </submittedName>
</protein>
<comment type="caution">
    <text evidence="2">The sequence shown here is derived from an EMBL/GenBank/DDBJ whole genome shotgun (WGS) entry which is preliminary data.</text>
</comment>
<organism evidence="2 3">
    <name type="scientific">Lojkania enalia</name>
    <dbReference type="NCBI Taxonomy" id="147567"/>
    <lineage>
        <taxon>Eukaryota</taxon>
        <taxon>Fungi</taxon>
        <taxon>Dikarya</taxon>
        <taxon>Ascomycota</taxon>
        <taxon>Pezizomycotina</taxon>
        <taxon>Dothideomycetes</taxon>
        <taxon>Pleosporomycetidae</taxon>
        <taxon>Pleosporales</taxon>
        <taxon>Pleosporales incertae sedis</taxon>
        <taxon>Lojkania</taxon>
    </lineage>
</organism>
<feature type="region of interest" description="Disordered" evidence="1">
    <location>
        <begin position="91"/>
        <end position="130"/>
    </location>
</feature>
<dbReference type="OrthoDB" id="3686891at2759"/>
<evidence type="ECO:0000256" key="1">
    <source>
        <dbReference type="SAM" id="MobiDB-lite"/>
    </source>
</evidence>
<gene>
    <name evidence="2" type="ORF">CC78DRAFT_607909</name>
</gene>
<proteinExistence type="predicted"/>
<feature type="compositionally biased region" description="Polar residues" evidence="1">
    <location>
        <begin position="514"/>
        <end position="524"/>
    </location>
</feature>